<comment type="caution">
    <text evidence="3">The sequence shown here is derived from an EMBL/GenBank/DDBJ whole genome shotgun (WGS) entry which is preliminary data.</text>
</comment>
<dbReference type="PROSITE" id="PS50902">
    <property type="entry name" value="FLAVODOXIN_LIKE"/>
    <property type="match status" value="1"/>
</dbReference>
<dbReference type="PANTHER" id="PTHR30546">
    <property type="entry name" value="FLAVODOXIN-RELATED PROTEIN WRBA-RELATED"/>
    <property type="match status" value="1"/>
</dbReference>
<dbReference type="EMBL" id="LSSK01000559">
    <property type="protein sequence ID" value="OMH82938.1"/>
    <property type="molecule type" value="Genomic_DNA"/>
</dbReference>
<dbReference type="InterPro" id="IPR005025">
    <property type="entry name" value="FMN_Rdtase-like_dom"/>
</dbReference>
<name>A0A1R1PPQ8_ZANCU</name>
<proteinExistence type="inferred from homology"/>
<dbReference type="GO" id="GO:0010181">
    <property type="term" value="F:FMN binding"/>
    <property type="evidence" value="ECO:0007669"/>
    <property type="project" value="InterPro"/>
</dbReference>
<dbReference type="Pfam" id="PF03358">
    <property type="entry name" value="FMN_red"/>
    <property type="match status" value="1"/>
</dbReference>
<dbReference type="InterPro" id="IPR029039">
    <property type="entry name" value="Flavoprotein-like_sf"/>
</dbReference>
<feature type="domain" description="Flavodoxin-like" evidence="2">
    <location>
        <begin position="1"/>
        <end position="177"/>
    </location>
</feature>
<protein>
    <submittedName>
        <fullName evidence="3">NAD(P)H dehydrogenase (Quinone) FQR1</fullName>
    </submittedName>
</protein>
<dbReference type="Proteomes" id="UP000188320">
    <property type="component" value="Unassembled WGS sequence"/>
</dbReference>
<keyword evidence="4" id="KW-1185">Reference proteome</keyword>
<reference evidence="4" key="1">
    <citation type="submission" date="2017-01" db="EMBL/GenBank/DDBJ databases">
        <authorList>
            <person name="Wang Y."/>
            <person name="White M."/>
            <person name="Kvist S."/>
            <person name="Moncalvo J.-M."/>
        </authorList>
    </citation>
    <scope>NUCLEOTIDE SEQUENCE [LARGE SCALE GENOMIC DNA]</scope>
    <source>
        <strain evidence="4">COL-18-3</strain>
    </source>
</reference>
<evidence type="ECO:0000256" key="1">
    <source>
        <dbReference type="ARBA" id="ARBA00006961"/>
    </source>
</evidence>
<dbReference type="GO" id="GO:0003955">
    <property type="term" value="F:NAD(P)H dehydrogenase (quinone) activity"/>
    <property type="evidence" value="ECO:0007669"/>
    <property type="project" value="TreeGrafter"/>
</dbReference>
<sequence length="187" mass="19724">MAGLAKEVVKGLEQTGLVNVKLFQFAETLPQNVLEMMHAPPKDESVPIYTVDAMKEADAYIFGFPTRFGTLPGQVKSFIDSLGGLWVAGALLGKMYGVFFGSGSQGGGMETTPLSFIINATHLGMIYVPIGPNKAVGTYEKTVGGSAYGPGVLSGPDGSKPANVEENEAAVNHGAYFAKVVAKYNRE</sequence>
<dbReference type="InterPro" id="IPR008254">
    <property type="entry name" value="Flavodoxin/NO_synth"/>
</dbReference>
<evidence type="ECO:0000313" key="3">
    <source>
        <dbReference type="EMBL" id="OMH82938.1"/>
    </source>
</evidence>
<dbReference type="OrthoDB" id="504689at2759"/>
<organism evidence="3 4">
    <name type="scientific">Zancudomyces culisetae</name>
    <name type="common">Gut fungus</name>
    <name type="synonym">Smittium culisetae</name>
    <dbReference type="NCBI Taxonomy" id="1213189"/>
    <lineage>
        <taxon>Eukaryota</taxon>
        <taxon>Fungi</taxon>
        <taxon>Fungi incertae sedis</taxon>
        <taxon>Zoopagomycota</taxon>
        <taxon>Kickxellomycotina</taxon>
        <taxon>Harpellomycetes</taxon>
        <taxon>Harpellales</taxon>
        <taxon>Legeriomycetaceae</taxon>
        <taxon>Zancudomyces</taxon>
    </lineage>
</organism>
<evidence type="ECO:0000313" key="4">
    <source>
        <dbReference type="Proteomes" id="UP000188320"/>
    </source>
</evidence>
<dbReference type="SUPFAM" id="SSF52218">
    <property type="entry name" value="Flavoproteins"/>
    <property type="match status" value="1"/>
</dbReference>
<dbReference type="AlphaFoldDB" id="A0A1R1PPQ8"/>
<comment type="similarity">
    <text evidence="1">Belongs to the WrbA family.</text>
</comment>
<dbReference type="FunFam" id="3.40.50.360:FF:000001">
    <property type="entry name" value="NAD(P)H dehydrogenase (Quinone) FQR1-like"/>
    <property type="match status" value="1"/>
</dbReference>
<accession>A0A1R1PPQ8</accession>
<dbReference type="PANTHER" id="PTHR30546:SF23">
    <property type="entry name" value="FLAVOPROTEIN-LIKE PROTEIN YCP4-RELATED"/>
    <property type="match status" value="1"/>
</dbReference>
<evidence type="ECO:0000259" key="2">
    <source>
        <dbReference type="PROSITE" id="PS50902"/>
    </source>
</evidence>
<dbReference type="GO" id="GO:0016020">
    <property type="term" value="C:membrane"/>
    <property type="evidence" value="ECO:0007669"/>
    <property type="project" value="TreeGrafter"/>
</dbReference>
<dbReference type="Gene3D" id="3.40.50.360">
    <property type="match status" value="1"/>
</dbReference>
<gene>
    <name evidence="3" type="ORF">AX774_g3571</name>
</gene>